<comment type="caution">
    <text evidence="1">The sequence shown here is derived from an EMBL/GenBank/DDBJ whole genome shotgun (WGS) entry which is preliminary data.</text>
</comment>
<organism evidence="1">
    <name type="scientific">hydrocarbon metagenome</name>
    <dbReference type="NCBI Taxonomy" id="938273"/>
    <lineage>
        <taxon>unclassified sequences</taxon>
        <taxon>metagenomes</taxon>
        <taxon>ecological metagenomes</taxon>
    </lineage>
</organism>
<protein>
    <recommendedName>
        <fullName evidence="2">Peptidylprolyl isomerase</fullName>
    </recommendedName>
</protein>
<proteinExistence type="predicted"/>
<evidence type="ECO:0000313" key="1">
    <source>
        <dbReference type="EMBL" id="KUG15225.1"/>
    </source>
</evidence>
<gene>
    <name evidence="1" type="ORF">ASZ90_015123</name>
</gene>
<accession>A0A0W8F2Z1</accession>
<evidence type="ECO:0008006" key="2">
    <source>
        <dbReference type="Google" id="ProtNLM"/>
    </source>
</evidence>
<name>A0A0W8F2Z1_9ZZZZ</name>
<dbReference type="AlphaFoldDB" id="A0A0W8F2Z1"/>
<dbReference type="EMBL" id="LNQE01001574">
    <property type="protein sequence ID" value="KUG15225.1"/>
    <property type="molecule type" value="Genomic_DNA"/>
</dbReference>
<sequence>MLKRTDTILSSFENYRGAHCFITLVTTTYLDGKHPVQGTIVAS</sequence>
<reference evidence="1" key="1">
    <citation type="journal article" date="2015" name="Proc. Natl. Acad. Sci. U.S.A.">
        <title>Networks of energetic and metabolic interactions define dynamics in microbial communities.</title>
        <authorList>
            <person name="Embree M."/>
            <person name="Liu J.K."/>
            <person name="Al-Bassam M.M."/>
            <person name="Zengler K."/>
        </authorList>
    </citation>
    <scope>NUCLEOTIDE SEQUENCE</scope>
</reference>